<keyword evidence="2 6" id="KW-0812">Transmembrane</keyword>
<dbReference type="AlphaFoldDB" id="A0AA97L4N0"/>
<evidence type="ECO:0000313" key="7">
    <source>
        <dbReference type="Proteomes" id="UP001190640"/>
    </source>
</evidence>
<evidence type="ECO:0000256" key="2">
    <source>
        <dbReference type="ARBA" id="ARBA00022692"/>
    </source>
</evidence>
<dbReference type="PANTHER" id="PTHR34104">
    <property type="entry name" value="TRANSMEMBRANE PROTEIN 254"/>
    <property type="match status" value="1"/>
</dbReference>
<reference evidence="8" key="1">
    <citation type="submission" date="2025-08" db="UniProtKB">
        <authorList>
            <consortium name="RefSeq"/>
        </authorList>
    </citation>
    <scope>IDENTIFICATION</scope>
    <source>
        <tissue evidence="8">Blood</tissue>
    </source>
</reference>
<dbReference type="Pfam" id="PF14934">
    <property type="entry name" value="TMEM254"/>
    <property type="match status" value="1"/>
</dbReference>
<evidence type="ECO:0000256" key="3">
    <source>
        <dbReference type="ARBA" id="ARBA00022989"/>
    </source>
</evidence>
<keyword evidence="7" id="KW-1185">Reference proteome</keyword>
<name>A0AA97L4N0_EUBMA</name>
<dbReference type="KEGG" id="emc:129332565"/>
<protein>
    <recommendedName>
        <fullName evidence="5">Transmembrane protein 254</fullName>
    </recommendedName>
</protein>
<accession>A0AA97L4N0</accession>
<dbReference type="Proteomes" id="UP001190640">
    <property type="component" value="Chromosome 6"/>
</dbReference>
<dbReference type="RefSeq" id="XP_054839747.1">
    <property type="nucleotide sequence ID" value="XM_054983772.1"/>
</dbReference>
<evidence type="ECO:0000313" key="8">
    <source>
        <dbReference type="RefSeq" id="XP_054839747.1"/>
    </source>
</evidence>
<dbReference type="GO" id="GO:0016020">
    <property type="term" value="C:membrane"/>
    <property type="evidence" value="ECO:0007669"/>
    <property type="project" value="UniProtKB-SubCell"/>
</dbReference>
<feature type="transmembrane region" description="Helical" evidence="6">
    <location>
        <begin position="40"/>
        <end position="58"/>
    </location>
</feature>
<sequence>MNCRRLAGSFSSSARVRSGAAMAPRERDPSHTTYFQRTHWAWMAAIIVGLTYYGWVVFSPETMPHDYLGPLGTFTKYLVENHKLYLDVGYAATWAVHVLEAIYAVKLCWDKGITDLSTQFWWGVQTFLFGFASIMHLLLYEPPKDKRE</sequence>
<organism evidence="7 8">
    <name type="scientific">Eublepharis macularius</name>
    <name type="common">Leopard gecko</name>
    <name type="synonym">Cyrtodactylus macularius</name>
    <dbReference type="NCBI Taxonomy" id="481883"/>
    <lineage>
        <taxon>Eukaryota</taxon>
        <taxon>Metazoa</taxon>
        <taxon>Chordata</taxon>
        <taxon>Craniata</taxon>
        <taxon>Vertebrata</taxon>
        <taxon>Euteleostomi</taxon>
        <taxon>Lepidosauria</taxon>
        <taxon>Squamata</taxon>
        <taxon>Bifurcata</taxon>
        <taxon>Gekkota</taxon>
        <taxon>Eublepharidae</taxon>
        <taxon>Eublepharinae</taxon>
        <taxon>Eublepharis</taxon>
    </lineage>
</organism>
<dbReference type="PANTHER" id="PTHR34104:SF3">
    <property type="entry name" value="TRANSMEMBRANE PROTEIN 254"/>
    <property type="match status" value="1"/>
</dbReference>
<proteinExistence type="predicted"/>
<evidence type="ECO:0000256" key="6">
    <source>
        <dbReference type="SAM" id="Phobius"/>
    </source>
</evidence>
<keyword evidence="4 6" id="KW-0472">Membrane</keyword>
<evidence type="ECO:0000256" key="4">
    <source>
        <dbReference type="ARBA" id="ARBA00023136"/>
    </source>
</evidence>
<dbReference type="CTD" id="80195"/>
<evidence type="ECO:0000256" key="5">
    <source>
        <dbReference type="ARBA" id="ARBA00034834"/>
    </source>
</evidence>
<dbReference type="GeneID" id="129332565"/>
<evidence type="ECO:0000256" key="1">
    <source>
        <dbReference type="ARBA" id="ARBA00004141"/>
    </source>
</evidence>
<keyword evidence="3 6" id="KW-1133">Transmembrane helix</keyword>
<dbReference type="InterPro" id="IPR028110">
    <property type="entry name" value="TMEM254"/>
</dbReference>
<gene>
    <name evidence="8" type="primary">TMEM254</name>
</gene>
<comment type="subcellular location">
    <subcellularLocation>
        <location evidence="1">Membrane</location>
        <topology evidence="1">Multi-pass membrane protein</topology>
    </subcellularLocation>
</comment>
<feature type="transmembrane region" description="Helical" evidence="6">
    <location>
        <begin position="120"/>
        <end position="140"/>
    </location>
</feature>